<evidence type="ECO:0000313" key="1">
    <source>
        <dbReference type="EMBL" id="KKI65521.1"/>
    </source>
</evidence>
<protein>
    <submittedName>
        <fullName evidence="1">Uncharacterized protein</fullName>
    </submittedName>
</protein>
<gene>
    <name evidence="1" type="ORF">UF66_1478</name>
</gene>
<accession>A0A0M2P0S8</accession>
<dbReference type="RefSeq" id="WP_019470084.1">
    <property type="nucleotide sequence ID" value="NZ_BKAS01000001.1"/>
</dbReference>
<evidence type="ECO:0000313" key="2">
    <source>
        <dbReference type="Proteomes" id="UP000034455"/>
    </source>
</evidence>
<dbReference type="EMBL" id="LAKJ01000002">
    <property type="protein sequence ID" value="KKI65521.1"/>
    <property type="molecule type" value="Genomic_DNA"/>
</dbReference>
<dbReference type="Proteomes" id="UP000034455">
    <property type="component" value="Unassembled WGS sequence"/>
</dbReference>
<dbReference type="GeneID" id="78333225"/>
<sequence>MNFTERIKELRNNIDSTSFDFRFEQLFNEEEWLGLSLNQRQQYEREFRKYVTQSNVLRISYASQDHIRMRMYNSIYNYNEIKHNFKSYV</sequence>
<dbReference type="InterPro" id="IPR010813">
    <property type="entry name" value="DUF1413"/>
</dbReference>
<name>A0A0M2P0S8_STACC</name>
<reference evidence="1 2" key="1">
    <citation type="submission" date="2015-03" db="EMBL/GenBank/DDBJ databases">
        <title>Genome Assembly of Staphylococcus cohnii subsp. cohnii strain G22B2.</title>
        <authorList>
            <person name="Nair G."/>
            <person name="Kaur G."/>
            <person name="Khatri I."/>
            <person name="Singh N.K."/>
            <person name="Sathyabama S."/>
            <person name="Maurya S.K."/>
            <person name="Subramanian S."/>
            <person name="Agrewala J.N."/>
            <person name="Mayilraj S."/>
        </authorList>
    </citation>
    <scope>NUCLEOTIDE SEQUENCE [LARGE SCALE GENOMIC DNA]</scope>
    <source>
        <strain evidence="1 2">G22B2</strain>
    </source>
</reference>
<dbReference type="Pfam" id="PF07205">
    <property type="entry name" value="DUF1413"/>
    <property type="match status" value="1"/>
</dbReference>
<organism evidence="1 2">
    <name type="scientific">Staphylococcus cohnii subsp. cohnii</name>
    <dbReference type="NCBI Taxonomy" id="74704"/>
    <lineage>
        <taxon>Bacteria</taxon>
        <taxon>Bacillati</taxon>
        <taxon>Bacillota</taxon>
        <taxon>Bacilli</taxon>
        <taxon>Bacillales</taxon>
        <taxon>Staphylococcaceae</taxon>
        <taxon>Staphylococcus</taxon>
        <taxon>Staphylococcus cohnii species complex</taxon>
    </lineage>
</organism>
<dbReference type="PATRIC" id="fig|74704.6.peg.1512"/>
<proteinExistence type="predicted"/>
<dbReference type="AlphaFoldDB" id="A0A0M2P0S8"/>
<comment type="caution">
    <text evidence="1">The sequence shown here is derived from an EMBL/GenBank/DDBJ whole genome shotgun (WGS) entry which is preliminary data.</text>
</comment>